<accession>A0AAV0WPQ3</accession>
<keyword evidence="2" id="KW-1185">Reference proteome</keyword>
<gene>
    <name evidence="1" type="ORF">MEUPH1_LOCUS13315</name>
</gene>
<comment type="caution">
    <text evidence="1">The sequence shown here is derived from an EMBL/GenBank/DDBJ whole genome shotgun (WGS) entry which is preliminary data.</text>
</comment>
<dbReference type="AlphaFoldDB" id="A0AAV0WPQ3"/>
<evidence type="ECO:0000313" key="1">
    <source>
        <dbReference type="EMBL" id="CAI6357718.1"/>
    </source>
</evidence>
<dbReference type="Proteomes" id="UP001160148">
    <property type="component" value="Unassembled WGS sequence"/>
</dbReference>
<protein>
    <submittedName>
        <fullName evidence="1">Uncharacterized protein</fullName>
    </submittedName>
</protein>
<organism evidence="1 2">
    <name type="scientific">Macrosiphum euphorbiae</name>
    <name type="common">potato aphid</name>
    <dbReference type="NCBI Taxonomy" id="13131"/>
    <lineage>
        <taxon>Eukaryota</taxon>
        <taxon>Metazoa</taxon>
        <taxon>Ecdysozoa</taxon>
        <taxon>Arthropoda</taxon>
        <taxon>Hexapoda</taxon>
        <taxon>Insecta</taxon>
        <taxon>Pterygota</taxon>
        <taxon>Neoptera</taxon>
        <taxon>Paraneoptera</taxon>
        <taxon>Hemiptera</taxon>
        <taxon>Sternorrhyncha</taxon>
        <taxon>Aphidomorpha</taxon>
        <taxon>Aphidoidea</taxon>
        <taxon>Aphididae</taxon>
        <taxon>Macrosiphini</taxon>
        <taxon>Macrosiphum</taxon>
    </lineage>
</organism>
<sequence length="75" mass="8151">MENKLFSIFCKPKRFVDISVASINTTNIIVDVEDDASVDDTMPVTAVHEPTQNVQCDINDILDLGDIDSGPATPT</sequence>
<proteinExistence type="predicted"/>
<evidence type="ECO:0000313" key="2">
    <source>
        <dbReference type="Proteomes" id="UP001160148"/>
    </source>
</evidence>
<reference evidence="1 2" key="1">
    <citation type="submission" date="2023-01" db="EMBL/GenBank/DDBJ databases">
        <authorList>
            <person name="Whitehead M."/>
        </authorList>
    </citation>
    <scope>NUCLEOTIDE SEQUENCE [LARGE SCALE GENOMIC DNA]</scope>
</reference>
<dbReference type="EMBL" id="CARXXK010000002">
    <property type="protein sequence ID" value="CAI6357718.1"/>
    <property type="molecule type" value="Genomic_DNA"/>
</dbReference>
<name>A0AAV0WPQ3_9HEMI</name>